<dbReference type="Proteomes" id="UP000799755">
    <property type="component" value="Unassembled WGS sequence"/>
</dbReference>
<protein>
    <submittedName>
        <fullName evidence="1">Uncharacterized protein</fullName>
    </submittedName>
</protein>
<reference evidence="1" key="1">
    <citation type="journal article" date="2020" name="Stud. Mycol.">
        <title>101 Dothideomycetes genomes: a test case for predicting lifestyles and emergence of pathogens.</title>
        <authorList>
            <person name="Haridas S."/>
            <person name="Albert R."/>
            <person name="Binder M."/>
            <person name="Bloem J."/>
            <person name="Labutti K."/>
            <person name="Salamov A."/>
            <person name="Andreopoulos B."/>
            <person name="Baker S."/>
            <person name="Barry K."/>
            <person name="Bills G."/>
            <person name="Bluhm B."/>
            <person name="Cannon C."/>
            <person name="Castanera R."/>
            <person name="Culley D."/>
            <person name="Daum C."/>
            <person name="Ezra D."/>
            <person name="Gonzalez J."/>
            <person name="Henrissat B."/>
            <person name="Kuo A."/>
            <person name="Liang C."/>
            <person name="Lipzen A."/>
            <person name="Lutzoni F."/>
            <person name="Magnuson J."/>
            <person name="Mondo S."/>
            <person name="Nolan M."/>
            <person name="Ohm R."/>
            <person name="Pangilinan J."/>
            <person name="Park H.-J."/>
            <person name="Ramirez L."/>
            <person name="Alfaro M."/>
            <person name="Sun H."/>
            <person name="Tritt A."/>
            <person name="Yoshinaga Y."/>
            <person name="Zwiers L.-H."/>
            <person name="Turgeon B."/>
            <person name="Goodwin S."/>
            <person name="Spatafora J."/>
            <person name="Crous P."/>
            <person name="Grigoriev I."/>
        </authorList>
    </citation>
    <scope>NUCLEOTIDE SEQUENCE</scope>
    <source>
        <strain evidence="1">ATCC 200398</strain>
    </source>
</reference>
<comment type="caution">
    <text evidence="1">The sequence shown here is derived from an EMBL/GenBank/DDBJ whole genome shotgun (WGS) entry which is preliminary data.</text>
</comment>
<name>A0ACB6QNR5_9PLEO</name>
<organism evidence="1 2">
    <name type="scientific">Lindgomyces ingoldianus</name>
    <dbReference type="NCBI Taxonomy" id="673940"/>
    <lineage>
        <taxon>Eukaryota</taxon>
        <taxon>Fungi</taxon>
        <taxon>Dikarya</taxon>
        <taxon>Ascomycota</taxon>
        <taxon>Pezizomycotina</taxon>
        <taxon>Dothideomycetes</taxon>
        <taxon>Pleosporomycetidae</taxon>
        <taxon>Pleosporales</taxon>
        <taxon>Lindgomycetaceae</taxon>
        <taxon>Lindgomyces</taxon>
    </lineage>
</organism>
<evidence type="ECO:0000313" key="2">
    <source>
        <dbReference type="Proteomes" id="UP000799755"/>
    </source>
</evidence>
<accession>A0ACB6QNR5</accession>
<keyword evidence="2" id="KW-1185">Reference proteome</keyword>
<sequence length="268" mass="29191">MSSSEDGTEEMERETDQEGERETLVEEGLELGGGWKERGRHAAQVAPAPPPGCSPCAGLKQGSGPSNKPLAKEAGDFLGLLPTAGLHRPRPLTPISFLSSPSYECQREQFCVARLRRGLPAQAGQEHFCATQFTLIALGYYLIAPLSTSGRDERGASLPGGLANHRRQSPARLFEICMEIGHCDANATLTLFLLRHLLASGHGNKHVGTKSFIVLVEVIPKARHKTACKFKSVRSSDSPRHVHFYLVVMGFFSSPLRLKHRHAPAVLL</sequence>
<gene>
    <name evidence="1" type="ORF">BDR25DRAFT_357919</name>
</gene>
<evidence type="ECO:0000313" key="1">
    <source>
        <dbReference type="EMBL" id="KAF2468175.1"/>
    </source>
</evidence>
<proteinExistence type="predicted"/>
<dbReference type="EMBL" id="MU003517">
    <property type="protein sequence ID" value="KAF2468175.1"/>
    <property type="molecule type" value="Genomic_DNA"/>
</dbReference>